<dbReference type="EMBL" id="LR026968">
    <property type="protein sequence ID" value="VBB81534.1"/>
    <property type="molecule type" value="Genomic_DNA"/>
</dbReference>
<sequence length="303" mass="34267">MRTSSIKQSITRVFSDGYELGSWLSKSMDQAKPRRWWLPGPPPPRRLISLKAVEESYRQDGTPPLHVPVRHITIRLADFPKSPDLAPYLGRLDQPPTAVDYESVIAKSEPSYLFHGCGNAIDAEVVDSFACRGPSIRFARSRSYFSTGRAVYWSNSIEFAIAWSCFAETGNWDLWRYNKDQPFQCLIFVSRVDLTAMKTGLYLIPKPQTPKEEQALADWCESNNRSSRGERIAPPKSSKASWGIIGSRIPRHTMQSLKKLRTKCDDIWLFATCDESCSRKFAEAAVEILHITFTGRGGALSRL</sequence>
<name>A0ABY6SDM3_PODCO</name>
<keyword evidence="2" id="KW-1185">Reference proteome</keyword>
<evidence type="ECO:0000313" key="2">
    <source>
        <dbReference type="Proteomes" id="UP000280685"/>
    </source>
</evidence>
<gene>
    <name evidence="1" type="ORF">PODCO_507595</name>
</gene>
<evidence type="ECO:0008006" key="3">
    <source>
        <dbReference type="Google" id="ProtNLM"/>
    </source>
</evidence>
<accession>A0ABY6SDM3</accession>
<evidence type="ECO:0000313" key="1">
    <source>
        <dbReference type="EMBL" id="VBB81534.1"/>
    </source>
</evidence>
<organism evidence="1 2">
    <name type="scientific">Podospora comata</name>
    <dbReference type="NCBI Taxonomy" id="48703"/>
    <lineage>
        <taxon>Eukaryota</taxon>
        <taxon>Fungi</taxon>
        <taxon>Dikarya</taxon>
        <taxon>Ascomycota</taxon>
        <taxon>Pezizomycotina</taxon>
        <taxon>Sordariomycetes</taxon>
        <taxon>Sordariomycetidae</taxon>
        <taxon>Sordariales</taxon>
        <taxon>Podosporaceae</taxon>
        <taxon>Podospora</taxon>
    </lineage>
</organism>
<protein>
    <recommendedName>
        <fullName evidence="3">PARP catalytic domain-containing protein</fullName>
    </recommendedName>
</protein>
<dbReference type="Proteomes" id="UP000280685">
    <property type="component" value="Chromosome 5"/>
</dbReference>
<reference evidence="1" key="1">
    <citation type="submission" date="2018-02" db="EMBL/GenBank/DDBJ databases">
        <authorList>
            <person name="Silar P."/>
        </authorList>
    </citation>
    <scope>NUCLEOTIDE SEQUENCE [LARGE SCALE GENOMIC DNA]</scope>
    <source>
        <strain evidence="1">T</strain>
    </source>
</reference>
<proteinExistence type="predicted"/>